<dbReference type="KEGG" id="ned:HUN01_19775"/>
<name>A0A7D7LFU6_9NOSO</name>
<evidence type="ECO:0000313" key="2">
    <source>
        <dbReference type="Proteomes" id="UP000514713"/>
    </source>
</evidence>
<protein>
    <submittedName>
        <fullName evidence="1">Uncharacterized protein</fullName>
    </submittedName>
</protein>
<dbReference type="EMBL" id="CP054698">
    <property type="protein sequence ID" value="QMS89711.1"/>
    <property type="molecule type" value="Genomic_DNA"/>
</dbReference>
<evidence type="ECO:0000313" key="1">
    <source>
        <dbReference type="EMBL" id="QMS89711.1"/>
    </source>
</evidence>
<gene>
    <name evidence="1" type="ORF">HUN01_19775</name>
</gene>
<keyword evidence="2" id="KW-1185">Reference proteome</keyword>
<dbReference type="RefSeq" id="WP_181927629.1">
    <property type="nucleotide sequence ID" value="NZ_CP054698.1"/>
</dbReference>
<dbReference type="Proteomes" id="UP000514713">
    <property type="component" value="Chromosome"/>
</dbReference>
<accession>A0A7D7LFU6</accession>
<proteinExistence type="predicted"/>
<organism evidence="1 2">
    <name type="scientific">Nostoc edaphicum CCNP1411</name>
    <dbReference type="NCBI Taxonomy" id="1472755"/>
    <lineage>
        <taxon>Bacteria</taxon>
        <taxon>Bacillati</taxon>
        <taxon>Cyanobacteriota</taxon>
        <taxon>Cyanophyceae</taxon>
        <taxon>Nostocales</taxon>
        <taxon>Nostocaceae</taxon>
        <taxon>Nostoc</taxon>
    </lineage>
</organism>
<reference evidence="2" key="1">
    <citation type="submission" date="2020-06" db="EMBL/GenBank/DDBJ databases">
        <title>Nostoc edaphicum CCNP1411 genome.</title>
        <authorList>
            <person name="Fidor A."/>
            <person name="Grabski M."/>
            <person name="Gawor J."/>
            <person name="Gromadka R."/>
            <person name="Wegrzyn G."/>
            <person name="Mazur-Marzec H."/>
        </authorList>
    </citation>
    <scope>NUCLEOTIDE SEQUENCE [LARGE SCALE GENOMIC DNA]</scope>
    <source>
        <strain evidence="2">CCNP1411</strain>
    </source>
</reference>
<sequence>MKYTFDIVGVSPLLQFFNHQQKNGQKSLHQGVEYLGMHKCTLDTFIESVESVPAKWGWNLDQVVDTVIQFWLNNSESIGYWKSCLSDAGKDNLLVARLADITALQAEFESLLDKEW</sequence>
<dbReference type="AlphaFoldDB" id="A0A7D7LFU6"/>